<dbReference type="Proteomes" id="UP000187651">
    <property type="component" value="Unassembled WGS sequence"/>
</dbReference>
<dbReference type="GO" id="GO:0032259">
    <property type="term" value="P:methylation"/>
    <property type="evidence" value="ECO:0007669"/>
    <property type="project" value="UniProtKB-KW"/>
</dbReference>
<dbReference type="SUPFAM" id="SSF51730">
    <property type="entry name" value="FAD-linked oxidoreductase"/>
    <property type="match status" value="1"/>
</dbReference>
<dbReference type="Pfam" id="PF02574">
    <property type="entry name" value="S-methyl_trans"/>
    <property type="match status" value="1"/>
</dbReference>
<reference evidence="11" key="1">
    <citation type="submission" date="2016-10" db="EMBL/GenBank/DDBJ databases">
        <authorList>
            <person name="Varghese N."/>
            <person name="Submissions S."/>
        </authorList>
    </citation>
    <scope>NUCLEOTIDE SEQUENCE [LARGE SCALE GENOMIC DNA]</scope>
    <source>
        <strain evidence="11">M83</strain>
    </source>
</reference>
<evidence type="ECO:0000256" key="8">
    <source>
        <dbReference type="PROSITE-ProRule" id="PRU00333"/>
    </source>
</evidence>
<comment type="pathway">
    <text evidence="2">One-carbon metabolism; tetrahydrofolate interconversion.</text>
</comment>
<dbReference type="PROSITE" id="PS50970">
    <property type="entry name" value="HCY"/>
    <property type="match status" value="1"/>
</dbReference>
<dbReference type="UniPathway" id="UPA00193"/>
<keyword evidence="6" id="KW-0274">FAD</keyword>
<evidence type="ECO:0000256" key="1">
    <source>
        <dbReference type="ARBA" id="ARBA00001974"/>
    </source>
</evidence>
<evidence type="ECO:0000256" key="7">
    <source>
        <dbReference type="ARBA" id="ARBA00023002"/>
    </source>
</evidence>
<dbReference type="GO" id="GO:0046872">
    <property type="term" value="F:metal ion binding"/>
    <property type="evidence" value="ECO:0007669"/>
    <property type="project" value="UniProtKB-KW"/>
</dbReference>
<keyword evidence="8" id="KW-0862">Zinc</keyword>
<feature type="domain" description="Hcy-binding" evidence="9">
    <location>
        <begin position="1"/>
        <end position="292"/>
    </location>
</feature>
<keyword evidence="8" id="KW-0479">Metal-binding</keyword>
<evidence type="ECO:0000256" key="4">
    <source>
        <dbReference type="ARBA" id="ARBA00022630"/>
    </source>
</evidence>
<evidence type="ECO:0000256" key="3">
    <source>
        <dbReference type="ARBA" id="ARBA00022603"/>
    </source>
</evidence>
<sequence>MNLKAFLKDNRLMIDGAFGTYYNNLFDTNELPEFANITNKDRVINIHKEYIEAGAKLIRTNTFACNSISLDTSIDRVKDYIRAAISNARTAIKLAMQEANKEDELSDSDTFLAASIGPIPFSDLMDREMLTKEYLEIVSAFIEEGVEIFDFETFDSLDYIMEAIKLASKQGEVLVSFSVNQYGYSNAGLSARHLLEDANNCDEIFATGFNCGVGPSHMEAIIKKLSYMITKPLMAVPNVGYPSNVSGRMVFLNQNVDYFKERIDNLLDCGVDIIGGCCGTNPKHIKAIAKNFDFKGKVRNIDNEVKETRKEAITDAAFYNKPNQASGKLIAVELAPPLNGDDEKLISSALYLKNKGVDVLTFPDSPSGRTRADSILVANKVNIETGMCVMPHICCRDKNAIAIRSQLLGAYVNDIKNFLVITGDPIPSIVRSSVKSVFNFDSVGLMNIIKDMNYDQFNQSQMVFGGAINQGRSNFKVELNRVLKKLEAGATFFFTQPIFSKEDIDRLRTIKEAVGDRAKILAGIMPLVSLKNASFMKNEMAGINVTDEILSMYREDMTKEEGEEVGIKVAKSVISQTKDFIDGYYFSFPFNRVYLLDRIVSDKL</sequence>
<dbReference type="InterPro" id="IPR036589">
    <property type="entry name" value="HCY_dom_sf"/>
</dbReference>
<keyword evidence="4" id="KW-0285">Flavoprotein</keyword>
<keyword evidence="3 8" id="KW-0489">Methyltransferase</keyword>
<dbReference type="EMBL" id="FNHZ01000001">
    <property type="protein sequence ID" value="SDM57203.1"/>
    <property type="molecule type" value="Genomic_DNA"/>
</dbReference>
<dbReference type="RefSeq" id="WP_074520924.1">
    <property type="nucleotide sequence ID" value="NZ_FNHZ01000001.1"/>
</dbReference>
<comment type="cofactor">
    <cofactor evidence="1">
        <name>FAD</name>
        <dbReference type="ChEBI" id="CHEBI:57692"/>
    </cofactor>
</comment>
<dbReference type="GO" id="GO:0035999">
    <property type="term" value="P:tetrahydrofolate interconversion"/>
    <property type="evidence" value="ECO:0007669"/>
    <property type="project" value="UniProtKB-UniPathway"/>
</dbReference>
<dbReference type="Pfam" id="PF02219">
    <property type="entry name" value="MTHFR"/>
    <property type="match status" value="1"/>
</dbReference>
<keyword evidence="11" id="KW-1185">Reference proteome</keyword>
<organism evidence="10 11">
    <name type="scientific">Lachnospira pectinoschiza</name>
    <dbReference type="NCBI Taxonomy" id="28052"/>
    <lineage>
        <taxon>Bacteria</taxon>
        <taxon>Bacillati</taxon>
        <taxon>Bacillota</taxon>
        <taxon>Clostridia</taxon>
        <taxon>Lachnospirales</taxon>
        <taxon>Lachnospiraceae</taxon>
        <taxon>Lachnospira</taxon>
    </lineage>
</organism>
<evidence type="ECO:0000259" key="9">
    <source>
        <dbReference type="PROSITE" id="PS50970"/>
    </source>
</evidence>
<dbReference type="PANTHER" id="PTHR11103:SF18">
    <property type="entry name" value="SLR1189 PROTEIN"/>
    <property type="match status" value="1"/>
</dbReference>
<evidence type="ECO:0000256" key="2">
    <source>
        <dbReference type="ARBA" id="ARBA00004777"/>
    </source>
</evidence>
<feature type="binding site" evidence="8">
    <location>
        <position position="278"/>
    </location>
    <ligand>
        <name>Zn(2+)</name>
        <dbReference type="ChEBI" id="CHEBI:29105"/>
    </ligand>
</feature>
<feature type="binding site" evidence="8">
    <location>
        <position position="277"/>
    </location>
    <ligand>
        <name>Zn(2+)</name>
        <dbReference type="ChEBI" id="CHEBI:29105"/>
    </ligand>
</feature>
<gene>
    <name evidence="10" type="ORF">SAMN05216544_0696</name>
</gene>
<proteinExistence type="predicted"/>
<name>A0A1G9UBI1_9FIRM</name>
<dbReference type="OrthoDB" id="9803687at2"/>
<evidence type="ECO:0000313" key="10">
    <source>
        <dbReference type="EMBL" id="SDM57203.1"/>
    </source>
</evidence>
<feature type="binding site" evidence="8">
    <location>
        <position position="211"/>
    </location>
    <ligand>
        <name>Zn(2+)</name>
        <dbReference type="ChEBI" id="CHEBI:29105"/>
    </ligand>
</feature>
<evidence type="ECO:0000256" key="6">
    <source>
        <dbReference type="ARBA" id="ARBA00022827"/>
    </source>
</evidence>
<evidence type="ECO:0000313" key="11">
    <source>
        <dbReference type="Proteomes" id="UP000187651"/>
    </source>
</evidence>
<dbReference type="AlphaFoldDB" id="A0A1G9UBI1"/>
<dbReference type="CDD" id="cd00537">
    <property type="entry name" value="MTHFR"/>
    <property type="match status" value="1"/>
</dbReference>
<dbReference type="GO" id="GO:0008168">
    <property type="term" value="F:methyltransferase activity"/>
    <property type="evidence" value="ECO:0007669"/>
    <property type="project" value="UniProtKB-UniRule"/>
</dbReference>
<dbReference type="GO" id="GO:0004489">
    <property type="term" value="F:methylenetetrahydrofolate reductase [NAD(P)H] activity"/>
    <property type="evidence" value="ECO:0007669"/>
    <property type="project" value="InterPro"/>
</dbReference>
<dbReference type="InterPro" id="IPR003726">
    <property type="entry name" value="HCY_dom"/>
</dbReference>
<protein>
    <submittedName>
        <fullName evidence="10">Homocysteine S-methyltransferase</fullName>
    </submittedName>
</protein>
<dbReference type="GO" id="GO:0006555">
    <property type="term" value="P:methionine metabolic process"/>
    <property type="evidence" value="ECO:0007669"/>
    <property type="project" value="InterPro"/>
</dbReference>
<dbReference type="Gene3D" id="3.20.20.330">
    <property type="entry name" value="Homocysteine-binding-like domain"/>
    <property type="match status" value="1"/>
</dbReference>
<dbReference type="NCBIfam" id="NF006396">
    <property type="entry name" value="PRK08645.1"/>
    <property type="match status" value="1"/>
</dbReference>
<keyword evidence="7" id="KW-0560">Oxidoreductase</keyword>
<dbReference type="Gene3D" id="3.20.20.220">
    <property type="match status" value="1"/>
</dbReference>
<dbReference type="SUPFAM" id="SSF82282">
    <property type="entry name" value="Homocysteine S-methyltransferase"/>
    <property type="match status" value="1"/>
</dbReference>
<evidence type="ECO:0000256" key="5">
    <source>
        <dbReference type="ARBA" id="ARBA00022679"/>
    </source>
</evidence>
<dbReference type="PANTHER" id="PTHR11103">
    <property type="entry name" value="SLR1189 PROTEIN"/>
    <property type="match status" value="1"/>
</dbReference>
<dbReference type="InterPro" id="IPR029041">
    <property type="entry name" value="FAD-linked_oxidoreductase-like"/>
</dbReference>
<comment type="cofactor">
    <cofactor evidence="8">
        <name>Zn(2+)</name>
        <dbReference type="ChEBI" id="CHEBI:29105"/>
    </cofactor>
</comment>
<keyword evidence="5 8" id="KW-0808">Transferase</keyword>
<accession>A0A1G9UBI1</accession>
<dbReference type="InterPro" id="IPR003171">
    <property type="entry name" value="Mehydrof_redctse-like"/>
</dbReference>